<evidence type="ECO:0000313" key="2">
    <source>
        <dbReference type="Proteomes" id="UP000831113"/>
    </source>
</evidence>
<proteinExistence type="predicted"/>
<dbReference type="RefSeq" id="WP_243803335.1">
    <property type="nucleotide sequence ID" value="NZ_CP094672.1"/>
</dbReference>
<keyword evidence="2" id="KW-1185">Reference proteome</keyword>
<reference evidence="1 2" key="1">
    <citation type="submission" date="2022-03" db="EMBL/GenBank/DDBJ databases">
        <title>Hymenobactersp. isolated from the air.</title>
        <authorList>
            <person name="Won M."/>
            <person name="Kwon S.-W."/>
        </authorList>
    </citation>
    <scope>NUCLEOTIDE SEQUENCE [LARGE SCALE GENOMIC DNA]</scope>
    <source>
        <strain evidence="1 2">KACC 21982</strain>
        <plasmid evidence="1 2">unnamed3</plasmid>
    </source>
</reference>
<name>A0ABY4DBM9_9BACT</name>
<protein>
    <submittedName>
        <fullName evidence="1">Uncharacterized protein</fullName>
    </submittedName>
</protein>
<dbReference type="EMBL" id="CP094672">
    <property type="protein sequence ID" value="UOG77498.1"/>
    <property type="molecule type" value="Genomic_DNA"/>
</dbReference>
<evidence type="ECO:0000313" key="1">
    <source>
        <dbReference type="EMBL" id="UOG77498.1"/>
    </source>
</evidence>
<gene>
    <name evidence="1" type="ORF">MTX78_24440</name>
</gene>
<dbReference type="Proteomes" id="UP000831113">
    <property type="component" value="Plasmid unnamed3"/>
</dbReference>
<organism evidence="1 2">
    <name type="scientific">Hymenobacter tibetensis</name>
    <dbReference type="NCBI Taxonomy" id="497967"/>
    <lineage>
        <taxon>Bacteria</taxon>
        <taxon>Pseudomonadati</taxon>
        <taxon>Bacteroidota</taxon>
        <taxon>Cytophagia</taxon>
        <taxon>Cytophagales</taxon>
        <taxon>Hymenobacteraceae</taxon>
        <taxon>Hymenobacter</taxon>
    </lineage>
</organism>
<accession>A0ABY4DBM9</accession>
<keyword evidence="1" id="KW-0614">Plasmid</keyword>
<sequence>MYPLTRPLALPVHQFQPDEATGNRSFNLVRLHKERMHVPYMMLPHRKDYYLLFFV</sequence>
<geneLocation type="plasmid" evidence="1 2">
    <name>unnamed3</name>
</geneLocation>